<dbReference type="Proteomes" id="UP000019591">
    <property type="component" value="Chromosome"/>
</dbReference>
<dbReference type="SMART" id="SM00855">
    <property type="entry name" value="PGAM"/>
    <property type="match status" value="1"/>
</dbReference>
<dbReference type="RefSeq" id="WP_025435658.1">
    <property type="nucleotide sequence ID" value="NZ_CP007452.1"/>
</dbReference>
<dbReference type="AlphaFoldDB" id="W8T4K7"/>
<evidence type="ECO:0000313" key="5">
    <source>
        <dbReference type="EMBL" id="AHM56674.1"/>
    </source>
</evidence>
<dbReference type="eggNOG" id="COG0406">
    <property type="taxonomic scope" value="Bacteria"/>
</dbReference>
<feature type="binding site" evidence="4">
    <location>
        <begin position="8"/>
        <end position="15"/>
    </location>
    <ligand>
        <name>substrate</name>
    </ligand>
</feature>
<dbReference type="GO" id="GO:0004619">
    <property type="term" value="F:phosphoglycerate mutase activity"/>
    <property type="evidence" value="ECO:0007669"/>
    <property type="project" value="UniProtKB-EC"/>
</dbReference>
<dbReference type="SUPFAM" id="SSF53254">
    <property type="entry name" value="Phosphoglycerate mutase-like"/>
    <property type="match status" value="1"/>
</dbReference>
<evidence type="ECO:0000256" key="1">
    <source>
        <dbReference type="ARBA" id="ARBA00023152"/>
    </source>
</evidence>
<dbReference type="PROSITE" id="PS00175">
    <property type="entry name" value="PG_MUTASE"/>
    <property type="match status" value="1"/>
</dbReference>
<reference evidence="5 6" key="1">
    <citation type="journal article" date="2014" name="Genome Announc.">
        <title>Complete Genome Sequence of Amino Acid-Utilizing Eubacterium acidaminophilum al-2 (DSM 3953).</title>
        <authorList>
            <person name="Poehlein A."/>
            <person name="Andreesen J.R."/>
            <person name="Daniel R."/>
        </authorList>
    </citation>
    <scope>NUCLEOTIDE SEQUENCE [LARGE SCALE GENOMIC DNA]</scope>
    <source>
        <strain evidence="5 6">DSM 3953</strain>
    </source>
</reference>
<gene>
    <name evidence="5" type="primary">gpmB</name>
    <name evidence="5" type="ORF">EAL2_c13790</name>
</gene>
<dbReference type="InterPro" id="IPR050275">
    <property type="entry name" value="PGM_Phosphatase"/>
</dbReference>
<protein>
    <submittedName>
        <fullName evidence="5">Phosphoglycerate mutase GpmB</fullName>
        <ecNumber evidence="5">5.4.2.11</ecNumber>
        <ecNumber evidence="5">5.4.2.12</ecNumber>
    </submittedName>
</protein>
<dbReference type="Pfam" id="PF00300">
    <property type="entry name" value="His_Phos_1"/>
    <property type="match status" value="1"/>
</dbReference>
<organism evidence="5 6">
    <name type="scientific">Peptoclostridium acidaminophilum DSM 3953</name>
    <dbReference type="NCBI Taxonomy" id="1286171"/>
    <lineage>
        <taxon>Bacteria</taxon>
        <taxon>Bacillati</taxon>
        <taxon>Bacillota</taxon>
        <taxon>Clostridia</taxon>
        <taxon>Peptostreptococcales</taxon>
        <taxon>Peptoclostridiaceae</taxon>
        <taxon>Peptoclostridium</taxon>
    </lineage>
</organism>
<dbReference type="PIRSF" id="PIRSF000709">
    <property type="entry name" value="6PFK_2-Ptase"/>
    <property type="match status" value="1"/>
</dbReference>
<dbReference type="InterPro" id="IPR029033">
    <property type="entry name" value="His_PPase_superfam"/>
</dbReference>
<dbReference type="CDD" id="cd07067">
    <property type="entry name" value="HP_PGM_like"/>
    <property type="match status" value="1"/>
</dbReference>
<keyword evidence="6" id="KW-1185">Reference proteome</keyword>
<dbReference type="KEGG" id="eac:EAL2_c13790"/>
<dbReference type="PATRIC" id="fig|1286171.3.peg.1328"/>
<dbReference type="Gene3D" id="3.40.50.1240">
    <property type="entry name" value="Phosphoglycerate mutase-like"/>
    <property type="match status" value="1"/>
</dbReference>
<evidence type="ECO:0000256" key="3">
    <source>
        <dbReference type="PIRSR" id="PIRSR613078-1"/>
    </source>
</evidence>
<accession>W8T4K7</accession>
<name>W8T4K7_PEPAC</name>
<dbReference type="OrthoDB" id="9781415at2"/>
<feature type="binding site" evidence="4">
    <location>
        <position position="58"/>
    </location>
    <ligand>
        <name>substrate</name>
    </ligand>
</feature>
<dbReference type="HOGENOM" id="CLU_033323_8_4_9"/>
<evidence type="ECO:0000313" key="6">
    <source>
        <dbReference type="Proteomes" id="UP000019591"/>
    </source>
</evidence>
<dbReference type="PANTHER" id="PTHR48100">
    <property type="entry name" value="BROAD-SPECIFICITY PHOSPHATASE YOR283W-RELATED"/>
    <property type="match status" value="1"/>
</dbReference>
<dbReference type="EMBL" id="CP007452">
    <property type="protein sequence ID" value="AHM56674.1"/>
    <property type="molecule type" value="Genomic_DNA"/>
</dbReference>
<evidence type="ECO:0000256" key="2">
    <source>
        <dbReference type="ARBA" id="ARBA00023235"/>
    </source>
</evidence>
<dbReference type="EC" id="5.4.2.12" evidence="5"/>
<dbReference type="EC" id="5.4.2.11" evidence="5"/>
<keyword evidence="1" id="KW-0324">Glycolysis</keyword>
<dbReference type="GO" id="GO:0005737">
    <property type="term" value="C:cytoplasm"/>
    <property type="evidence" value="ECO:0007669"/>
    <property type="project" value="TreeGrafter"/>
</dbReference>
<proteinExistence type="predicted"/>
<dbReference type="GO" id="GO:0016791">
    <property type="term" value="F:phosphatase activity"/>
    <property type="evidence" value="ECO:0007669"/>
    <property type="project" value="TreeGrafter"/>
</dbReference>
<dbReference type="InterPro" id="IPR001345">
    <property type="entry name" value="PG/BPGM_mutase_AS"/>
</dbReference>
<feature type="active site" description="Proton donor/acceptor" evidence="3">
    <location>
        <position position="82"/>
    </location>
</feature>
<dbReference type="STRING" id="1286171.EAL2_c13790"/>
<keyword evidence="2 5" id="KW-0413">Isomerase</keyword>
<dbReference type="InterPro" id="IPR013078">
    <property type="entry name" value="His_Pase_superF_clade-1"/>
</dbReference>
<sequence length="207" mass="23821">MNRFFIVRHGQTKWNTQLKTQGQQDSSLDEIGMIQTQKLAKRLAAFNIDHIYSSDLGRTIQTSDIISAQLQKEYMLENSLREIDFGEWEGLTIEDIKKSYEEEFKMWRKEPDKARIPGAESLQEVADRITRGINKINEAHKSSNILLVSHGVVIKVLLLTLLNSSLSNIYKIKQDNTALNVVEFREYGPVLLRVNDTTHLEVNGFEK</sequence>
<feature type="active site" description="Tele-phosphohistidine intermediate" evidence="3">
    <location>
        <position position="9"/>
    </location>
</feature>
<evidence type="ECO:0000256" key="4">
    <source>
        <dbReference type="PIRSR" id="PIRSR613078-2"/>
    </source>
</evidence>
<dbReference type="PANTHER" id="PTHR48100:SF1">
    <property type="entry name" value="HISTIDINE PHOSPHATASE FAMILY PROTEIN-RELATED"/>
    <property type="match status" value="1"/>
</dbReference>